<evidence type="ECO:0000256" key="1">
    <source>
        <dbReference type="SAM" id="Phobius"/>
    </source>
</evidence>
<reference evidence="2" key="2">
    <citation type="journal article" date="2015" name="Fish Shellfish Immunol.">
        <title>Early steps in the European eel (Anguilla anguilla)-Vibrio vulnificus interaction in the gills: Role of the RtxA13 toxin.</title>
        <authorList>
            <person name="Callol A."/>
            <person name="Pajuelo D."/>
            <person name="Ebbesson L."/>
            <person name="Teles M."/>
            <person name="MacKenzie S."/>
            <person name="Amaro C."/>
        </authorList>
    </citation>
    <scope>NUCLEOTIDE SEQUENCE</scope>
</reference>
<evidence type="ECO:0000313" key="2">
    <source>
        <dbReference type="EMBL" id="JAH12059.1"/>
    </source>
</evidence>
<keyword evidence="1" id="KW-0472">Membrane</keyword>
<dbReference type="AlphaFoldDB" id="A0A0E9Q5N7"/>
<dbReference type="EMBL" id="GBXM01096518">
    <property type="protein sequence ID" value="JAH12059.1"/>
    <property type="molecule type" value="Transcribed_RNA"/>
</dbReference>
<accession>A0A0E9Q5N7</accession>
<organism evidence="2">
    <name type="scientific">Anguilla anguilla</name>
    <name type="common">European freshwater eel</name>
    <name type="synonym">Muraena anguilla</name>
    <dbReference type="NCBI Taxonomy" id="7936"/>
    <lineage>
        <taxon>Eukaryota</taxon>
        <taxon>Metazoa</taxon>
        <taxon>Chordata</taxon>
        <taxon>Craniata</taxon>
        <taxon>Vertebrata</taxon>
        <taxon>Euteleostomi</taxon>
        <taxon>Actinopterygii</taxon>
        <taxon>Neopterygii</taxon>
        <taxon>Teleostei</taxon>
        <taxon>Anguilliformes</taxon>
        <taxon>Anguillidae</taxon>
        <taxon>Anguilla</taxon>
    </lineage>
</organism>
<keyword evidence="1" id="KW-0812">Transmembrane</keyword>
<keyword evidence="1" id="KW-1133">Transmembrane helix</keyword>
<name>A0A0E9Q5N7_ANGAN</name>
<feature type="transmembrane region" description="Helical" evidence="1">
    <location>
        <begin position="34"/>
        <end position="52"/>
    </location>
</feature>
<protein>
    <submittedName>
        <fullName evidence="2">Uncharacterized protein</fullName>
    </submittedName>
</protein>
<sequence>MMLLRVFFFLYHPFKARFRACQHGGFLMFQIWRTLALLFNSALMLFVEYLVCV</sequence>
<reference evidence="2" key="1">
    <citation type="submission" date="2014-11" db="EMBL/GenBank/DDBJ databases">
        <authorList>
            <person name="Amaro Gonzalez C."/>
        </authorList>
    </citation>
    <scope>NUCLEOTIDE SEQUENCE</scope>
</reference>
<proteinExistence type="predicted"/>